<comment type="caution">
    <text evidence="6">The sequence shown here is derived from an EMBL/GenBank/DDBJ whole genome shotgun (WGS) entry which is preliminary data.</text>
</comment>
<keyword evidence="4 6" id="KW-0413">Isomerase</keyword>
<dbReference type="InterPro" id="IPR000774">
    <property type="entry name" value="PPIase_FKBP_N"/>
</dbReference>
<proteinExistence type="predicted"/>
<evidence type="ECO:0000256" key="3">
    <source>
        <dbReference type="ARBA" id="ARBA00023110"/>
    </source>
</evidence>
<evidence type="ECO:0000313" key="6">
    <source>
        <dbReference type="EMBL" id="EJX11197.1"/>
    </source>
</evidence>
<dbReference type="Gene3D" id="1.10.287.460">
    <property type="entry name" value="Peptidyl-prolyl cis-trans isomerase, FKBP-type, N-terminal domain"/>
    <property type="match status" value="1"/>
</dbReference>
<dbReference type="InterPro" id="IPR046357">
    <property type="entry name" value="PPIase_dom_sf"/>
</dbReference>
<dbReference type="SUPFAM" id="SSF54534">
    <property type="entry name" value="FKBP-like"/>
    <property type="match status" value="1"/>
</dbReference>
<feature type="domain" description="PPIase FKBP-type" evidence="5">
    <location>
        <begin position="201"/>
        <end position="287"/>
    </location>
</feature>
<keyword evidence="3" id="KW-0697">Rotamase</keyword>
<dbReference type="PROSITE" id="PS50059">
    <property type="entry name" value="FKBP_PPIASE"/>
    <property type="match status" value="1"/>
</dbReference>
<dbReference type="GO" id="GO:0003755">
    <property type="term" value="F:peptidyl-prolyl cis-trans isomerase activity"/>
    <property type="evidence" value="ECO:0007669"/>
    <property type="project" value="UniProtKB-KW"/>
</dbReference>
<accession>J9GRV0</accession>
<reference evidence="6" key="1">
    <citation type="journal article" date="2012" name="PLoS ONE">
        <title>Gene sets for utilization of primary and secondary nutrition supplies in the distal gut of endangered iberian lynx.</title>
        <authorList>
            <person name="Alcaide M."/>
            <person name="Messina E."/>
            <person name="Richter M."/>
            <person name="Bargiela R."/>
            <person name="Peplies J."/>
            <person name="Huws S.A."/>
            <person name="Newbold C.J."/>
            <person name="Golyshin P.N."/>
            <person name="Simon M.A."/>
            <person name="Lopez G."/>
            <person name="Yakimov M.M."/>
            <person name="Ferrer M."/>
        </authorList>
    </citation>
    <scope>NUCLEOTIDE SEQUENCE</scope>
</reference>
<dbReference type="AlphaFoldDB" id="J9GRV0"/>
<evidence type="ECO:0000259" key="5">
    <source>
        <dbReference type="PROSITE" id="PS50059"/>
    </source>
</evidence>
<dbReference type="FunFam" id="3.10.50.40:FF:000004">
    <property type="entry name" value="Peptidyl-prolyl cis-trans isomerase"/>
    <property type="match status" value="1"/>
</dbReference>
<evidence type="ECO:0000256" key="1">
    <source>
        <dbReference type="ARBA" id="ARBA00000971"/>
    </source>
</evidence>
<dbReference type="InterPro" id="IPR001179">
    <property type="entry name" value="PPIase_FKBP_dom"/>
</dbReference>
<dbReference type="EC" id="5.2.1.8" evidence="2"/>
<gene>
    <name evidence="6" type="ORF">EVA_00142</name>
</gene>
<dbReference type="EMBL" id="AMCI01000003">
    <property type="protein sequence ID" value="EJX11197.1"/>
    <property type="molecule type" value="Genomic_DNA"/>
</dbReference>
<sequence>MKKTTLFAAVIAAAGLASCSSGAPKANLKSDVDSLSYMMGITNTQGLDMYMTQQLGVDTAYMADFIRGVQDGAGKTSPKDVAYMAGQQIGQQVSGRMFEMMSERIFAGDSTQSLNKENFLAGFIAALKKQNKVSMMEANDFVRTHAEAIQAKALEKKYATNKEAGEKFLAENAKKEGVKTTPSGLQYKVIKEGKGEIPTDSSTVKVHYKGTLIDGTQFDSSYDRKEPTTFQANQVIKGWTEALTMMPVGSKWELYIPQELAYGSREMGGDIKPFSTLVFEVELISIEKKK</sequence>
<dbReference type="PANTHER" id="PTHR43811">
    <property type="entry name" value="FKBP-TYPE PEPTIDYL-PROLYL CIS-TRANS ISOMERASE FKPA"/>
    <property type="match status" value="1"/>
</dbReference>
<dbReference type="PANTHER" id="PTHR43811:SF19">
    <property type="entry name" value="39 KDA FK506-BINDING NUCLEAR PROTEIN"/>
    <property type="match status" value="1"/>
</dbReference>
<protein>
    <recommendedName>
        <fullName evidence="2">peptidylprolyl isomerase</fullName>
        <ecNumber evidence="2">5.2.1.8</ecNumber>
    </recommendedName>
</protein>
<dbReference type="Gene3D" id="3.10.50.40">
    <property type="match status" value="1"/>
</dbReference>
<dbReference type="Pfam" id="PF01346">
    <property type="entry name" value="FKBP_N"/>
    <property type="match status" value="1"/>
</dbReference>
<organism evidence="6">
    <name type="scientific">gut metagenome</name>
    <dbReference type="NCBI Taxonomy" id="749906"/>
    <lineage>
        <taxon>unclassified sequences</taxon>
        <taxon>metagenomes</taxon>
        <taxon>organismal metagenomes</taxon>
    </lineage>
</organism>
<comment type="catalytic activity">
    <reaction evidence="1">
        <text>[protein]-peptidylproline (omega=180) = [protein]-peptidylproline (omega=0)</text>
        <dbReference type="Rhea" id="RHEA:16237"/>
        <dbReference type="Rhea" id="RHEA-COMP:10747"/>
        <dbReference type="Rhea" id="RHEA-COMP:10748"/>
        <dbReference type="ChEBI" id="CHEBI:83833"/>
        <dbReference type="ChEBI" id="CHEBI:83834"/>
        <dbReference type="EC" id="5.2.1.8"/>
    </reaction>
</comment>
<evidence type="ECO:0000256" key="2">
    <source>
        <dbReference type="ARBA" id="ARBA00013194"/>
    </source>
</evidence>
<evidence type="ECO:0000256" key="4">
    <source>
        <dbReference type="ARBA" id="ARBA00023235"/>
    </source>
</evidence>
<dbReference type="InterPro" id="IPR036944">
    <property type="entry name" value="PPIase_FKBP_N_sf"/>
</dbReference>
<dbReference type="PROSITE" id="PS51257">
    <property type="entry name" value="PROKAR_LIPOPROTEIN"/>
    <property type="match status" value="1"/>
</dbReference>
<dbReference type="Pfam" id="PF00254">
    <property type="entry name" value="FKBP_C"/>
    <property type="match status" value="1"/>
</dbReference>
<dbReference type="GO" id="GO:0006457">
    <property type="term" value="P:protein folding"/>
    <property type="evidence" value="ECO:0007669"/>
    <property type="project" value="InterPro"/>
</dbReference>
<name>J9GRV0_9ZZZZ</name>